<dbReference type="AlphaFoldDB" id="A0A939PF56"/>
<dbReference type="SFLD" id="SFLDS00003">
    <property type="entry name" value="Haloacid_Dehalogenase"/>
    <property type="match status" value="1"/>
</dbReference>
<dbReference type="RefSeq" id="WP_208255719.1">
    <property type="nucleotide sequence ID" value="NZ_JAGEOJ010000005.1"/>
</dbReference>
<evidence type="ECO:0000313" key="2">
    <source>
        <dbReference type="Proteomes" id="UP000669179"/>
    </source>
</evidence>
<dbReference type="Gene3D" id="3.40.50.1000">
    <property type="entry name" value="HAD superfamily/HAD-like"/>
    <property type="match status" value="1"/>
</dbReference>
<dbReference type="InterPro" id="IPR023214">
    <property type="entry name" value="HAD_sf"/>
</dbReference>
<dbReference type="NCBIfam" id="TIGR01509">
    <property type="entry name" value="HAD-SF-IA-v3"/>
    <property type="match status" value="1"/>
</dbReference>
<organism evidence="1 2">
    <name type="scientific">Actinomadura barringtoniae</name>
    <dbReference type="NCBI Taxonomy" id="1427535"/>
    <lineage>
        <taxon>Bacteria</taxon>
        <taxon>Bacillati</taxon>
        <taxon>Actinomycetota</taxon>
        <taxon>Actinomycetes</taxon>
        <taxon>Streptosporangiales</taxon>
        <taxon>Thermomonosporaceae</taxon>
        <taxon>Actinomadura</taxon>
    </lineage>
</organism>
<dbReference type="EMBL" id="JAGEOJ010000005">
    <property type="protein sequence ID" value="MBO2448054.1"/>
    <property type="molecule type" value="Genomic_DNA"/>
</dbReference>
<keyword evidence="1" id="KW-0378">Hydrolase</keyword>
<accession>A0A939PF56</accession>
<dbReference type="Proteomes" id="UP000669179">
    <property type="component" value="Unassembled WGS sequence"/>
</dbReference>
<dbReference type="InterPro" id="IPR006439">
    <property type="entry name" value="HAD-SF_hydro_IA"/>
</dbReference>
<dbReference type="Pfam" id="PF00702">
    <property type="entry name" value="Hydrolase"/>
    <property type="match status" value="1"/>
</dbReference>
<comment type="caution">
    <text evidence="1">The sequence shown here is derived from an EMBL/GenBank/DDBJ whole genome shotgun (WGS) entry which is preliminary data.</text>
</comment>
<dbReference type="PANTHER" id="PTHR43611:SF3">
    <property type="entry name" value="FLAVIN MONONUCLEOTIDE HYDROLASE 1, CHLOROPLATIC"/>
    <property type="match status" value="1"/>
</dbReference>
<dbReference type="GO" id="GO:0016787">
    <property type="term" value="F:hydrolase activity"/>
    <property type="evidence" value="ECO:0007669"/>
    <property type="project" value="UniProtKB-KW"/>
</dbReference>
<keyword evidence="2" id="KW-1185">Reference proteome</keyword>
<dbReference type="SUPFAM" id="SSF56784">
    <property type="entry name" value="HAD-like"/>
    <property type="match status" value="1"/>
</dbReference>
<gene>
    <name evidence="1" type="ORF">J4573_13200</name>
</gene>
<evidence type="ECO:0000313" key="1">
    <source>
        <dbReference type="EMBL" id="MBO2448054.1"/>
    </source>
</evidence>
<dbReference type="PANTHER" id="PTHR43611">
    <property type="entry name" value="ALPHA-D-GLUCOSE 1-PHOSPHATE PHOSPHATASE"/>
    <property type="match status" value="1"/>
</dbReference>
<dbReference type="InterPro" id="IPR036412">
    <property type="entry name" value="HAD-like_sf"/>
</dbReference>
<dbReference type="PRINTS" id="PR00413">
    <property type="entry name" value="HADHALOGNASE"/>
</dbReference>
<reference evidence="1" key="1">
    <citation type="submission" date="2021-03" db="EMBL/GenBank/DDBJ databases">
        <authorList>
            <person name="Kanchanasin P."/>
            <person name="Saeng-In P."/>
            <person name="Phongsopitanun W."/>
            <person name="Yuki M."/>
            <person name="Kudo T."/>
            <person name="Ohkuma M."/>
            <person name="Tanasupawat S."/>
        </authorList>
    </citation>
    <scope>NUCLEOTIDE SEQUENCE</scope>
    <source>
        <strain evidence="1">GKU 128</strain>
    </source>
</reference>
<proteinExistence type="predicted"/>
<protein>
    <submittedName>
        <fullName evidence="1">HAD-IA family hydrolase</fullName>
    </submittedName>
</protein>
<sequence length="197" mass="21154">MPSTRRAVLIDLGGVLYRDEIKVVAAEWAERLAITPRSFLDAVYGGSDDTILIGRMGEEAWWEIVRGRLRLDAGQLGELRRDVIRGRWDEGLVSCVRGLERVCVVSNAWPPVREWMGAAGVLDVGAEVVLSCEVGCAKPDPRIFEIALERVGAGPGDALFIDDTAGHVAAAEGLGMTGHVHANGPGTVERIGRFPGA</sequence>
<name>A0A939PF56_9ACTN</name>
<dbReference type="SFLD" id="SFLDG01129">
    <property type="entry name" value="C1.5:_HAD__Beta-PGM__Phosphata"/>
    <property type="match status" value="1"/>
</dbReference>